<dbReference type="Proteomes" id="UP000644147">
    <property type="component" value="Unassembled WGS sequence"/>
</dbReference>
<dbReference type="Gene3D" id="3.40.250.10">
    <property type="entry name" value="Rhodanese-like domain"/>
    <property type="match status" value="1"/>
</dbReference>
<reference evidence="2 3" key="1">
    <citation type="submission" date="2020-12" db="EMBL/GenBank/DDBJ databases">
        <title>Bacterial novel species Adhaeribacter sp. BT258 isolated from soil.</title>
        <authorList>
            <person name="Jung H.-Y."/>
        </authorList>
    </citation>
    <scope>NUCLEOTIDE SEQUENCE [LARGE SCALE GENOMIC DNA]</scope>
    <source>
        <strain evidence="2 3">BT258</strain>
    </source>
</reference>
<dbReference type="Pfam" id="PF00581">
    <property type="entry name" value="Rhodanese"/>
    <property type="match status" value="1"/>
</dbReference>
<comment type="caution">
    <text evidence="2">The sequence shown here is derived from an EMBL/GenBank/DDBJ whole genome shotgun (WGS) entry which is preliminary data.</text>
</comment>
<dbReference type="SMART" id="SM00450">
    <property type="entry name" value="RHOD"/>
    <property type="match status" value="1"/>
</dbReference>
<evidence type="ECO:0000313" key="2">
    <source>
        <dbReference type="EMBL" id="MBK0401476.1"/>
    </source>
</evidence>
<accession>A0ABS1BWI6</accession>
<feature type="domain" description="Rhodanese" evidence="1">
    <location>
        <begin position="16"/>
        <end position="105"/>
    </location>
</feature>
<dbReference type="InterPro" id="IPR001763">
    <property type="entry name" value="Rhodanese-like_dom"/>
</dbReference>
<gene>
    <name evidence="2" type="ORF">I5M27_00685</name>
</gene>
<dbReference type="PROSITE" id="PS50206">
    <property type="entry name" value="RHODANESE_3"/>
    <property type="match status" value="1"/>
</dbReference>
<dbReference type="EMBL" id="JAEHFX010000001">
    <property type="protein sequence ID" value="MBK0401476.1"/>
    <property type="molecule type" value="Genomic_DNA"/>
</dbReference>
<dbReference type="InterPro" id="IPR050229">
    <property type="entry name" value="GlpE_sulfurtransferase"/>
</dbReference>
<dbReference type="PANTHER" id="PTHR43031">
    <property type="entry name" value="FAD-DEPENDENT OXIDOREDUCTASE"/>
    <property type="match status" value="1"/>
</dbReference>
<dbReference type="InterPro" id="IPR036873">
    <property type="entry name" value="Rhodanese-like_dom_sf"/>
</dbReference>
<dbReference type="SUPFAM" id="SSF52821">
    <property type="entry name" value="Rhodanese/Cell cycle control phosphatase"/>
    <property type="match status" value="1"/>
</dbReference>
<dbReference type="PANTHER" id="PTHR43031:SF17">
    <property type="entry name" value="SULFURTRANSFERASE YTWF-RELATED"/>
    <property type="match status" value="1"/>
</dbReference>
<organism evidence="2 3">
    <name type="scientific">Adhaeribacter terrigena</name>
    <dbReference type="NCBI Taxonomy" id="2793070"/>
    <lineage>
        <taxon>Bacteria</taxon>
        <taxon>Pseudomonadati</taxon>
        <taxon>Bacteroidota</taxon>
        <taxon>Cytophagia</taxon>
        <taxon>Cytophagales</taxon>
        <taxon>Hymenobacteraceae</taxon>
        <taxon>Adhaeribacter</taxon>
    </lineage>
</organism>
<evidence type="ECO:0000259" key="1">
    <source>
        <dbReference type="PROSITE" id="PS50206"/>
    </source>
</evidence>
<protein>
    <submittedName>
        <fullName evidence="2">Rhodanese</fullName>
    </submittedName>
</protein>
<name>A0ABS1BWI6_9BACT</name>
<proteinExistence type="predicted"/>
<dbReference type="RefSeq" id="WP_200504108.1">
    <property type="nucleotide sequence ID" value="NZ_JAEHFX010000001.1"/>
</dbReference>
<keyword evidence="3" id="KW-1185">Reference proteome</keyword>
<sequence length="107" mass="12049">MLREITPAELQQKIKNGENIQLIDVRQPEEFAICSISGSQLIPLGEIPKRYAEVGNNSEAVIICHHGFRSAQAIQYLNQRFGYENLLNLKGGIHAWALQVDPEMAVY</sequence>
<evidence type="ECO:0000313" key="3">
    <source>
        <dbReference type="Proteomes" id="UP000644147"/>
    </source>
</evidence>